<dbReference type="GO" id="GO:0046872">
    <property type="term" value="F:metal ion binding"/>
    <property type="evidence" value="ECO:0007669"/>
    <property type="project" value="UniProtKB-KW"/>
</dbReference>
<dbReference type="Proteomes" id="UP000811899">
    <property type="component" value="Unassembled WGS sequence"/>
</dbReference>
<accession>A0AAW4L713</accession>
<evidence type="ECO:0000256" key="2">
    <source>
        <dbReference type="ARBA" id="ARBA00023004"/>
    </source>
</evidence>
<dbReference type="PROSITE" id="PS00198">
    <property type="entry name" value="4FE4S_FER_1"/>
    <property type="match status" value="1"/>
</dbReference>
<keyword evidence="3" id="KW-0411">Iron-sulfur</keyword>
<evidence type="ECO:0000256" key="1">
    <source>
        <dbReference type="ARBA" id="ARBA00022723"/>
    </source>
</evidence>
<dbReference type="RefSeq" id="WP_214171153.1">
    <property type="nucleotide sequence ID" value="NZ_JAHCVJ010000003.1"/>
</dbReference>
<keyword evidence="6" id="KW-1185">Reference proteome</keyword>
<evidence type="ECO:0000313" key="6">
    <source>
        <dbReference type="Proteomes" id="UP000811899"/>
    </source>
</evidence>
<dbReference type="PANTHER" id="PTHR43122:SF2">
    <property type="entry name" value="FERREDOXIN SUBUNIT OF PYRUVATE:FLAVODOXIN OXIDOREDUCTASE"/>
    <property type="match status" value="1"/>
</dbReference>
<organism evidence="5 6">
    <name type="scientific">Geoanaerobacter pelophilus</name>
    <dbReference type="NCBI Taxonomy" id="60036"/>
    <lineage>
        <taxon>Bacteria</taxon>
        <taxon>Pseudomonadati</taxon>
        <taxon>Thermodesulfobacteriota</taxon>
        <taxon>Desulfuromonadia</taxon>
        <taxon>Geobacterales</taxon>
        <taxon>Geobacteraceae</taxon>
        <taxon>Geoanaerobacter</taxon>
    </lineage>
</organism>
<evidence type="ECO:0000313" key="5">
    <source>
        <dbReference type="EMBL" id="MBT0664375.1"/>
    </source>
</evidence>
<dbReference type="Pfam" id="PF12838">
    <property type="entry name" value="Fer4_7"/>
    <property type="match status" value="1"/>
</dbReference>
<dbReference type="GO" id="GO:0051536">
    <property type="term" value="F:iron-sulfur cluster binding"/>
    <property type="evidence" value="ECO:0007669"/>
    <property type="project" value="UniProtKB-KW"/>
</dbReference>
<evidence type="ECO:0000256" key="3">
    <source>
        <dbReference type="ARBA" id="ARBA00023014"/>
    </source>
</evidence>
<reference evidence="5 6" key="1">
    <citation type="submission" date="2021-05" db="EMBL/GenBank/DDBJ databases">
        <title>The draft genome of Geobacter pelophilus DSM 12255.</title>
        <authorList>
            <person name="Xu Z."/>
            <person name="Masuda Y."/>
            <person name="Itoh H."/>
            <person name="Senoo K."/>
        </authorList>
    </citation>
    <scope>NUCLEOTIDE SEQUENCE [LARGE SCALE GENOMIC DNA]</scope>
    <source>
        <strain evidence="5 6">DSM 12255</strain>
    </source>
</reference>
<feature type="domain" description="4Fe-4S ferredoxin-type" evidence="4">
    <location>
        <begin position="2"/>
        <end position="31"/>
    </location>
</feature>
<dbReference type="PROSITE" id="PS51379">
    <property type="entry name" value="4FE4S_FER_2"/>
    <property type="match status" value="2"/>
</dbReference>
<dbReference type="EMBL" id="JAHCVJ010000003">
    <property type="protein sequence ID" value="MBT0664375.1"/>
    <property type="molecule type" value="Genomic_DNA"/>
</dbReference>
<comment type="caution">
    <text evidence="5">The sequence shown here is derived from an EMBL/GenBank/DDBJ whole genome shotgun (WGS) entry which is preliminary data.</text>
</comment>
<dbReference type="Gene3D" id="3.30.70.20">
    <property type="match status" value="1"/>
</dbReference>
<sequence length="67" mass="7275">MPRIEIDIARCKGCELCTTICPQKIIVMSDQINAIGYHTALAPDQTKCTGCAFCAQVCPDVAIIVFK</sequence>
<dbReference type="PANTHER" id="PTHR43122">
    <property type="entry name" value="FERREDOXIN SUBUNIT OF PYRUVATE:FLAVODOXIN OXIDOREDUCTASE-RELATED"/>
    <property type="match status" value="1"/>
</dbReference>
<name>A0AAW4L713_9BACT</name>
<keyword evidence="2" id="KW-0408">Iron</keyword>
<dbReference type="InterPro" id="IPR017900">
    <property type="entry name" value="4Fe4S_Fe_S_CS"/>
</dbReference>
<dbReference type="InterPro" id="IPR017896">
    <property type="entry name" value="4Fe4S_Fe-S-bd"/>
</dbReference>
<evidence type="ECO:0000259" key="4">
    <source>
        <dbReference type="PROSITE" id="PS51379"/>
    </source>
</evidence>
<dbReference type="AlphaFoldDB" id="A0AAW4L713"/>
<gene>
    <name evidence="5" type="ORF">KI809_08690</name>
</gene>
<dbReference type="SUPFAM" id="SSF54862">
    <property type="entry name" value="4Fe-4S ferredoxins"/>
    <property type="match status" value="1"/>
</dbReference>
<protein>
    <submittedName>
        <fullName evidence="5">4Fe-4S binding protein</fullName>
    </submittedName>
</protein>
<proteinExistence type="predicted"/>
<keyword evidence="1" id="KW-0479">Metal-binding</keyword>
<feature type="domain" description="4Fe-4S ferredoxin-type" evidence="4">
    <location>
        <begin position="39"/>
        <end position="67"/>
    </location>
</feature>